<dbReference type="EMBL" id="MFDM01000024">
    <property type="protein sequence ID" value="OGE42483.1"/>
    <property type="molecule type" value="Genomic_DNA"/>
</dbReference>
<dbReference type="Proteomes" id="UP000178565">
    <property type="component" value="Unassembled WGS sequence"/>
</dbReference>
<feature type="transmembrane region" description="Helical" evidence="1">
    <location>
        <begin position="124"/>
        <end position="141"/>
    </location>
</feature>
<dbReference type="STRING" id="1797785.A3B45_01645"/>
<organism evidence="2 3">
    <name type="scientific">Candidatus Daviesbacteria bacterium RIFCSPLOWO2_01_FULL_39_12</name>
    <dbReference type="NCBI Taxonomy" id="1797785"/>
    <lineage>
        <taxon>Bacteria</taxon>
        <taxon>Candidatus Daviesiibacteriota</taxon>
    </lineage>
</organism>
<feature type="transmembrane region" description="Helical" evidence="1">
    <location>
        <begin position="195"/>
        <end position="213"/>
    </location>
</feature>
<protein>
    <recommendedName>
        <fullName evidence="4">Glycosyltransferase RgtA/B/C/D-like domain-containing protein</fullName>
    </recommendedName>
</protein>
<reference evidence="2 3" key="1">
    <citation type="journal article" date="2016" name="Nat. Commun.">
        <title>Thousands of microbial genomes shed light on interconnected biogeochemical processes in an aquifer system.</title>
        <authorList>
            <person name="Anantharaman K."/>
            <person name="Brown C.T."/>
            <person name="Hug L.A."/>
            <person name="Sharon I."/>
            <person name="Castelle C.J."/>
            <person name="Probst A.J."/>
            <person name="Thomas B.C."/>
            <person name="Singh A."/>
            <person name="Wilkins M.J."/>
            <person name="Karaoz U."/>
            <person name="Brodie E.L."/>
            <person name="Williams K.H."/>
            <person name="Hubbard S.S."/>
            <person name="Banfield J.F."/>
        </authorList>
    </citation>
    <scope>NUCLEOTIDE SEQUENCE [LARGE SCALE GENOMIC DNA]</scope>
</reference>
<evidence type="ECO:0000256" key="1">
    <source>
        <dbReference type="SAM" id="Phobius"/>
    </source>
</evidence>
<keyword evidence="1" id="KW-0472">Membrane</keyword>
<gene>
    <name evidence="2" type="ORF">A3B45_01645</name>
</gene>
<evidence type="ECO:0000313" key="2">
    <source>
        <dbReference type="EMBL" id="OGE42483.1"/>
    </source>
</evidence>
<accession>A0A1F5KNH7</accession>
<evidence type="ECO:0008006" key="4">
    <source>
        <dbReference type="Google" id="ProtNLM"/>
    </source>
</evidence>
<feature type="transmembrane region" description="Helical" evidence="1">
    <location>
        <begin position="252"/>
        <end position="270"/>
    </location>
</feature>
<feature type="transmembrane region" description="Helical" evidence="1">
    <location>
        <begin position="282"/>
        <end position="301"/>
    </location>
</feature>
<name>A0A1F5KNH7_9BACT</name>
<feature type="transmembrane region" description="Helical" evidence="1">
    <location>
        <begin position="75"/>
        <end position="96"/>
    </location>
</feature>
<comment type="caution">
    <text evidence="2">The sequence shown here is derived from an EMBL/GenBank/DDBJ whole genome shotgun (WGS) entry which is preliminary data.</text>
</comment>
<feature type="transmembrane region" description="Helical" evidence="1">
    <location>
        <begin position="321"/>
        <end position="342"/>
    </location>
</feature>
<feature type="transmembrane region" description="Helical" evidence="1">
    <location>
        <begin position="161"/>
        <end position="183"/>
    </location>
</feature>
<keyword evidence="1" id="KW-1133">Transmembrane helix</keyword>
<evidence type="ECO:0000313" key="3">
    <source>
        <dbReference type="Proteomes" id="UP000178565"/>
    </source>
</evidence>
<sequence length="555" mass="64479">MWAKILLIIFVFSFLFRTDHSFDQDLGRHIKLGEIIIQTGQVPKINLFSYTNENFTFINTHWLFEVMAYFFSQTVGLQLFLIIKIIIIIISVWLTIKIIPKQDSSLLLPIGFIFLHVLRERIELRPEIFSFLFTATTYYILERYLRGPTRLIFLLPLIQLIWINAHIYFFIGLLLQTIFLIHLTHQYLRSHLESGRLKILGIVFILSVLLSLINPNGLNGLLYPLNVTENYGYNVVENQTMFLLESIKFRDVNFLFVKISIGIVAFAFLYRLFKRKFDLKNILLALSGVGLALLHIRSFPYLVFLSLPATLILLGEIRKNIITSFLFLVVCILLLLEAFLYLNGDYYKFTDNQHQARLDFVESSKGALDFTLSHNLPNPIFNNFDIGSYILYRGYPKYQVFVDGRPEAYPAQFFTGIYIPAQSDYKNFKEAEEIYGFKTIIFSHTDQTPWGRTFLSAVIKDTSWKLVYIDDFMLVLVKDEVAGERNIQSIDLSKLTPALYSFDNHVSYLRVSLFLLSTGNTESSRQFIQKSLQLFPDDPIANSLIGQPAKNIFFW</sequence>
<keyword evidence="1" id="KW-0812">Transmembrane</keyword>
<dbReference type="AlphaFoldDB" id="A0A1F5KNH7"/>
<proteinExistence type="predicted"/>